<dbReference type="Gene3D" id="3.40.1350.10">
    <property type="match status" value="1"/>
</dbReference>
<dbReference type="InterPro" id="IPR011856">
    <property type="entry name" value="tRNA_endonuc-like_dom_sf"/>
</dbReference>
<proteinExistence type="predicted"/>
<accession>A0A7X0EAI6</accession>
<reference evidence="1 2" key="1">
    <citation type="submission" date="2020-08" db="EMBL/GenBank/DDBJ databases">
        <title>Genomic Encyclopedia of Type Strains, Phase IV (KMG-IV): sequencing the most valuable type-strain genomes for metagenomic binning, comparative biology and taxonomic classification.</title>
        <authorList>
            <person name="Goeker M."/>
        </authorList>
    </citation>
    <scope>NUCLEOTIDE SEQUENCE [LARGE SCALE GENOMIC DNA]</scope>
    <source>
        <strain evidence="1 2">DSM 22198</strain>
    </source>
</reference>
<protein>
    <recommendedName>
        <fullName evidence="3">DUF4268 domain-containing protein</fullName>
    </recommendedName>
</protein>
<evidence type="ECO:0008006" key="3">
    <source>
        <dbReference type="Google" id="ProtNLM"/>
    </source>
</evidence>
<dbReference type="RefSeq" id="WP_184796352.1">
    <property type="nucleotide sequence ID" value="NZ_JACIIZ010000001.1"/>
</dbReference>
<keyword evidence="2" id="KW-1185">Reference proteome</keyword>
<name>A0A7X0EAI6_9PROT</name>
<gene>
    <name evidence="1" type="ORF">FHS74_000056</name>
</gene>
<comment type="caution">
    <text evidence="1">The sequence shown here is derived from an EMBL/GenBank/DDBJ whole genome shotgun (WGS) entry which is preliminary data.</text>
</comment>
<dbReference type="EMBL" id="JACIIZ010000001">
    <property type="protein sequence ID" value="MBB6249523.1"/>
    <property type="molecule type" value="Genomic_DNA"/>
</dbReference>
<evidence type="ECO:0000313" key="2">
    <source>
        <dbReference type="Proteomes" id="UP000539175"/>
    </source>
</evidence>
<evidence type="ECO:0000313" key="1">
    <source>
        <dbReference type="EMBL" id="MBB6249523.1"/>
    </source>
</evidence>
<dbReference type="Proteomes" id="UP000539175">
    <property type="component" value="Unassembled WGS sequence"/>
</dbReference>
<dbReference type="AlphaFoldDB" id="A0A7X0EAI6"/>
<sequence length="376" mass="40631">MGLFIVGGETAAPLARVAFSDAHLERDVQVWVNQCPAMINAGSPMLPLGMEIPTKHGLSIDNLFLDGNGALVAVEMKRGRAPREVIAQILEYASFISGLEWDAVDQLSHKVHGRPAEQAFGSFFGRPLSKASKPTFRLVIAAESFDARVFESAVLLINTGMPLALMTFTYFRVGNAEVLETATLLGDIPAQAPSSAISSAGLPTPIPTASQDSTALPGAGNGYNAWLFSNLARKLTELAEQKGWSLRSKVNQMSLPFAETSWPLPFGDFHFRVDVHKAGVVSLRLHFRTDAAPGLPEFLIAHQAEWSGVFKGVMAKSSSVTPNTLITATVPQPAMGDQDAVGRTFDEVAKMTEALTPLIRRYFVEIKSMSPHKNNN</sequence>
<organism evidence="1 2">
    <name type="scientific">Nitrospirillum iridis</name>
    <dbReference type="NCBI Taxonomy" id="765888"/>
    <lineage>
        <taxon>Bacteria</taxon>
        <taxon>Pseudomonadati</taxon>
        <taxon>Pseudomonadota</taxon>
        <taxon>Alphaproteobacteria</taxon>
        <taxon>Rhodospirillales</taxon>
        <taxon>Azospirillaceae</taxon>
        <taxon>Nitrospirillum</taxon>
    </lineage>
</organism>
<dbReference type="GO" id="GO:0003676">
    <property type="term" value="F:nucleic acid binding"/>
    <property type="evidence" value="ECO:0007669"/>
    <property type="project" value="InterPro"/>
</dbReference>